<dbReference type="RefSeq" id="WP_344306016.1">
    <property type="nucleotide sequence ID" value="NZ_BAAANY010000001.1"/>
</dbReference>
<sequence length="227" mass="25115">MDGPNLSDEVYRRLRQQIVHGDLRPRESLSEVEIAERLDVSRTPVRESLQRLASEGLITSHRRRWVVYEHSKAEISEIYEVRAALESYAARLAAQRATDDELASVAALRGGQVFPGNTVAPGSKSVPGGPVVRGSQSPVTRVDFNAHLHDSIIGMSHNATLLRQARTSRLYFFNRTVAGLYTDADLAVSTEQHDTLIAAVCARSPDRAATAAREHIEFALDLILHRL</sequence>
<evidence type="ECO:0000256" key="3">
    <source>
        <dbReference type="ARBA" id="ARBA00023163"/>
    </source>
</evidence>
<accession>A0ABP4RKN9</accession>
<dbReference type="InterPro" id="IPR036390">
    <property type="entry name" value="WH_DNA-bd_sf"/>
</dbReference>
<reference evidence="6" key="1">
    <citation type="journal article" date="2019" name="Int. J. Syst. Evol. Microbiol.">
        <title>The Global Catalogue of Microorganisms (GCM) 10K type strain sequencing project: providing services to taxonomists for standard genome sequencing and annotation.</title>
        <authorList>
            <consortium name="The Broad Institute Genomics Platform"/>
            <consortium name="The Broad Institute Genome Sequencing Center for Infectious Disease"/>
            <person name="Wu L."/>
            <person name="Ma J."/>
        </authorList>
    </citation>
    <scope>NUCLEOTIDE SEQUENCE [LARGE SCALE GENOMIC DNA]</scope>
    <source>
        <strain evidence="6">JCM 14718</strain>
    </source>
</reference>
<protein>
    <submittedName>
        <fullName evidence="5">GntR family transcriptional regulator</fullName>
    </submittedName>
</protein>
<dbReference type="SUPFAM" id="SSF48008">
    <property type="entry name" value="GntR ligand-binding domain-like"/>
    <property type="match status" value="2"/>
</dbReference>
<dbReference type="InterPro" id="IPR036388">
    <property type="entry name" value="WH-like_DNA-bd_sf"/>
</dbReference>
<keyword evidence="2" id="KW-0238">DNA-binding</keyword>
<feature type="domain" description="HTH gntR-type" evidence="4">
    <location>
        <begin position="4"/>
        <end position="71"/>
    </location>
</feature>
<proteinExistence type="predicted"/>
<dbReference type="PROSITE" id="PS50949">
    <property type="entry name" value="HTH_GNTR"/>
    <property type="match status" value="1"/>
</dbReference>
<dbReference type="Pfam" id="PF00392">
    <property type="entry name" value="GntR"/>
    <property type="match status" value="1"/>
</dbReference>
<dbReference type="SMART" id="SM00895">
    <property type="entry name" value="FCD"/>
    <property type="match status" value="1"/>
</dbReference>
<keyword evidence="3" id="KW-0804">Transcription</keyword>
<evidence type="ECO:0000313" key="5">
    <source>
        <dbReference type="EMBL" id="GAA1655158.1"/>
    </source>
</evidence>
<comment type="caution">
    <text evidence="5">The sequence shown here is derived from an EMBL/GenBank/DDBJ whole genome shotgun (WGS) entry which is preliminary data.</text>
</comment>
<dbReference type="InterPro" id="IPR011711">
    <property type="entry name" value="GntR_C"/>
</dbReference>
<dbReference type="SUPFAM" id="SSF46785">
    <property type="entry name" value="Winged helix' DNA-binding domain"/>
    <property type="match status" value="1"/>
</dbReference>
<organism evidence="5 6">
    <name type="scientific">Fodinicola feengrottensis</name>
    <dbReference type="NCBI Taxonomy" id="435914"/>
    <lineage>
        <taxon>Bacteria</taxon>
        <taxon>Bacillati</taxon>
        <taxon>Actinomycetota</taxon>
        <taxon>Actinomycetes</taxon>
        <taxon>Mycobacteriales</taxon>
        <taxon>Fodinicola</taxon>
    </lineage>
</organism>
<evidence type="ECO:0000313" key="6">
    <source>
        <dbReference type="Proteomes" id="UP001500618"/>
    </source>
</evidence>
<dbReference type="InterPro" id="IPR000524">
    <property type="entry name" value="Tscrpt_reg_HTH_GntR"/>
</dbReference>
<dbReference type="CDD" id="cd07377">
    <property type="entry name" value="WHTH_GntR"/>
    <property type="match status" value="1"/>
</dbReference>
<dbReference type="PANTHER" id="PTHR43537:SF45">
    <property type="entry name" value="GNTR FAMILY REGULATORY PROTEIN"/>
    <property type="match status" value="1"/>
</dbReference>
<dbReference type="SMART" id="SM00345">
    <property type="entry name" value="HTH_GNTR"/>
    <property type="match status" value="1"/>
</dbReference>
<dbReference type="PRINTS" id="PR00035">
    <property type="entry name" value="HTHGNTR"/>
</dbReference>
<dbReference type="InterPro" id="IPR008920">
    <property type="entry name" value="TF_FadR/GntR_C"/>
</dbReference>
<dbReference type="PANTHER" id="PTHR43537">
    <property type="entry name" value="TRANSCRIPTIONAL REGULATOR, GNTR FAMILY"/>
    <property type="match status" value="1"/>
</dbReference>
<evidence type="ECO:0000259" key="4">
    <source>
        <dbReference type="PROSITE" id="PS50949"/>
    </source>
</evidence>
<evidence type="ECO:0000256" key="1">
    <source>
        <dbReference type="ARBA" id="ARBA00023015"/>
    </source>
</evidence>
<dbReference type="Pfam" id="PF07729">
    <property type="entry name" value="FCD"/>
    <property type="match status" value="2"/>
</dbReference>
<dbReference type="Gene3D" id="1.20.120.530">
    <property type="entry name" value="GntR ligand-binding domain-like"/>
    <property type="match status" value="1"/>
</dbReference>
<gene>
    <name evidence="5" type="ORF">GCM10009765_00360</name>
</gene>
<name>A0ABP4RKN9_9ACTN</name>
<keyword evidence="6" id="KW-1185">Reference proteome</keyword>
<dbReference type="Proteomes" id="UP001500618">
    <property type="component" value="Unassembled WGS sequence"/>
</dbReference>
<evidence type="ECO:0000256" key="2">
    <source>
        <dbReference type="ARBA" id="ARBA00023125"/>
    </source>
</evidence>
<keyword evidence="1" id="KW-0805">Transcription regulation</keyword>
<dbReference type="EMBL" id="BAAANY010000001">
    <property type="protein sequence ID" value="GAA1655158.1"/>
    <property type="molecule type" value="Genomic_DNA"/>
</dbReference>
<dbReference type="Gene3D" id="1.10.10.10">
    <property type="entry name" value="Winged helix-like DNA-binding domain superfamily/Winged helix DNA-binding domain"/>
    <property type="match status" value="1"/>
</dbReference>